<dbReference type="Gene3D" id="1.20.5.1930">
    <property type="match status" value="1"/>
</dbReference>
<dbReference type="GO" id="GO:0000155">
    <property type="term" value="F:phosphorelay sensor kinase activity"/>
    <property type="evidence" value="ECO:0007669"/>
    <property type="project" value="InterPro"/>
</dbReference>
<sequence>MPAMTISWRGWIRAHRPAVDALGYAMIAVVSAAVGITGLWSSYSLLSEPASPWWSLVAGLSAAALILLRDRAPLLGVAMAGALLVGDVLTVGGIVPVIVTLDLLYAAVVAATPRVRHRILSVIVVFVVASALATGVGAGDPRVGIFMALQTTGLLGVAYWWGTSTVQSRELVALHRQRAEDAERLAVRDRRAAVEREREAMARELHDLVAGHVSAVAIRAEAALSDPGESERDTSALRAVRDSSLHAHAALRSMIAVLRTGDEVPVVSAGTAAIPAMVREAERSGVTVNLCADLTDPLPPAVDHAAARIVQEALANCVRHAAGGEANVHLTADTREVGVRVVSRGGEPITTPALPGSGWGLELLRERVRALDGTLEAGPTASGWSVHALLPREVPV</sequence>
<keyword evidence="4" id="KW-0808">Transferase</keyword>
<dbReference type="InterPro" id="IPR036890">
    <property type="entry name" value="HATPase_C_sf"/>
</dbReference>
<evidence type="ECO:0000256" key="1">
    <source>
        <dbReference type="ARBA" id="ARBA00000085"/>
    </source>
</evidence>
<evidence type="ECO:0000256" key="9">
    <source>
        <dbReference type="SAM" id="Phobius"/>
    </source>
</evidence>
<keyword evidence="9" id="KW-1133">Transmembrane helix</keyword>
<evidence type="ECO:0000259" key="10">
    <source>
        <dbReference type="Pfam" id="PF07730"/>
    </source>
</evidence>
<dbReference type="GO" id="GO:0016020">
    <property type="term" value="C:membrane"/>
    <property type="evidence" value="ECO:0007669"/>
    <property type="project" value="InterPro"/>
</dbReference>
<keyword evidence="9" id="KW-0472">Membrane</keyword>
<feature type="transmembrane region" description="Helical" evidence="9">
    <location>
        <begin position="21"/>
        <end position="40"/>
    </location>
</feature>
<dbReference type="GO" id="GO:0046983">
    <property type="term" value="F:protein dimerization activity"/>
    <property type="evidence" value="ECO:0007669"/>
    <property type="project" value="InterPro"/>
</dbReference>
<keyword evidence="12" id="KW-1185">Reference proteome</keyword>
<protein>
    <recommendedName>
        <fullName evidence="2">histidine kinase</fullName>
        <ecNumber evidence="2">2.7.13.3</ecNumber>
    </recommendedName>
</protein>
<dbReference type="Gene3D" id="3.30.565.10">
    <property type="entry name" value="Histidine kinase-like ATPase, C-terminal domain"/>
    <property type="match status" value="1"/>
</dbReference>
<evidence type="ECO:0000256" key="3">
    <source>
        <dbReference type="ARBA" id="ARBA00022553"/>
    </source>
</evidence>
<gene>
    <name evidence="11" type="ORF">XI38_02205</name>
</gene>
<keyword evidence="8" id="KW-0902">Two-component regulatory system</keyword>
<evidence type="ECO:0000256" key="7">
    <source>
        <dbReference type="ARBA" id="ARBA00022840"/>
    </source>
</evidence>
<feature type="transmembrane region" description="Helical" evidence="9">
    <location>
        <begin position="75"/>
        <end position="99"/>
    </location>
</feature>
<dbReference type="SUPFAM" id="SSF55874">
    <property type="entry name" value="ATPase domain of HSP90 chaperone/DNA topoisomerase II/histidine kinase"/>
    <property type="match status" value="1"/>
</dbReference>
<reference evidence="11" key="1">
    <citation type="submission" date="2015-04" db="EMBL/GenBank/DDBJ databases">
        <title>Complete genome sequence of Microbacterium chocolatum SIT 101, a bacterium enantioselectively hydrolyzing mesomeric diesters.</title>
        <authorList>
            <person name="Li X."/>
            <person name="Xu Y."/>
        </authorList>
    </citation>
    <scope>NUCLEOTIDE SEQUENCE [LARGE SCALE GENOMIC DNA]</scope>
    <source>
        <strain evidence="11">SIT 101</strain>
    </source>
</reference>
<feature type="domain" description="Signal transduction histidine kinase subgroup 3 dimerisation and phosphoacceptor" evidence="10">
    <location>
        <begin position="197"/>
        <end position="262"/>
    </location>
</feature>
<evidence type="ECO:0000313" key="11">
    <source>
        <dbReference type="EMBL" id="KOS12214.1"/>
    </source>
</evidence>
<evidence type="ECO:0000256" key="5">
    <source>
        <dbReference type="ARBA" id="ARBA00022741"/>
    </source>
</evidence>
<dbReference type="AlphaFoldDB" id="A0A0M8MQE7"/>
<evidence type="ECO:0000256" key="8">
    <source>
        <dbReference type="ARBA" id="ARBA00023012"/>
    </source>
</evidence>
<comment type="caution">
    <text evidence="11">The sequence shown here is derived from an EMBL/GenBank/DDBJ whole genome shotgun (WGS) entry which is preliminary data.</text>
</comment>
<evidence type="ECO:0000256" key="4">
    <source>
        <dbReference type="ARBA" id="ARBA00022679"/>
    </source>
</evidence>
<dbReference type="GO" id="GO:0005524">
    <property type="term" value="F:ATP binding"/>
    <property type="evidence" value="ECO:0007669"/>
    <property type="project" value="UniProtKB-KW"/>
</dbReference>
<comment type="catalytic activity">
    <reaction evidence="1">
        <text>ATP + protein L-histidine = ADP + protein N-phospho-L-histidine.</text>
        <dbReference type="EC" id="2.7.13.3"/>
    </reaction>
</comment>
<dbReference type="Pfam" id="PF07730">
    <property type="entry name" value="HisKA_3"/>
    <property type="match status" value="1"/>
</dbReference>
<feature type="transmembrane region" description="Helical" evidence="9">
    <location>
        <begin position="119"/>
        <end position="136"/>
    </location>
</feature>
<dbReference type="InterPro" id="IPR050482">
    <property type="entry name" value="Sensor_HK_TwoCompSys"/>
</dbReference>
<dbReference type="InterPro" id="IPR011712">
    <property type="entry name" value="Sig_transdc_His_kin_sub3_dim/P"/>
</dbReference>
<dbReference type="CDD" id="cd16917">
    <property type="entry name" value="HATPase_UhpB-NarQ-NarX-like"/>
    <property type="match status" value="1"/>
</dbReference>
<keyword evidence="6" id="KW-0418">Kinase</keyword>
<evidence type="ECO:0000256" key="2">
    <source>
        <dbReference type="ARBA" id="ARBA00012438"/>
    </source>
</evidence>
<dbReference type="EC" id="2.7.13.3" evidence="2"/>
<dbReference type="PATRIC" id="fig|84292.3.peg.459"/>
<accession>A0A0M8MQE7</accession>
<organism evidence="11 12">
    <name type="scientific">Microbacterium aurantiacum</name>
    <dbReference type="NCBI Taxonomy" id="162393"/>
    <lineage>
        <taxon>Bacteria</taxon>
        <taxon>Bacillati</taxon>
        <taxon>Actinomycetota</taxon>
        <taxon>Actinomycetes</taxon>
        <taxon>Micrococcales</taxon>
        <taxon>Microbacteriaceae</taxon>
        <taxon>Microbacterium</taxon>
    </lineage>
</organism>
<keyword evidence="3" id="KW-0597">Phosphoprotein</keyword>
<evidence type="ECO:0000256" key="6">
    <source>
        <dbReference type="ARBA" id="ARBA00022777"/>
    </source>
</evidence>
<dbReference type="PANTHER" id="PTHR24421">
    <property type="entry name" value="NITRATE/NITRITE SENSOR PROTEIN NARX-RELATED"/>
    <property type="match status" value="1"/>
</dbReference>
<keyword evidence="9" id="KW-0812">Transmembrane</keyword>
<keyword evidence="5" id="KW-0547">Nucleotide-binding</keyword>
<evidence type="ECO:0000313" key="12">
    <source>
        <dbReference type="Proteomes" id="UP000037737"/>
    </source>
</evidence>
<dbReference type="EMBL" id="LAVO01000001">
    <property type="protein sequence ID" value="KOS12214.1"/>
    <property type="molecule type" value="Genomic_DNA"/>
</dbReference>
<proteinExistence type="predicted"/>
<name>A0A0M8MQE7_9MICO</name>
<dbReference type="PANTHER" id="PTHR24421:SF10">
    <property type="entry name" value="NITRATE_NITRITE SENSOR PROTEIN NARQ"/>
    <property type="match status" value="1"/>
</dbReference>
<dbReference type="Proteomes" id="UP000037737">
    <property type="component" value="Unassembled WGS sequence"/>
</dbReference>
<dbReference type="OrthoDB" id="227596at2"/>
<dbReference type="KEGG" id="mcw:A8L33_04080"/>
<keyword evidence="7" id="KW-0067">ATP-binding</keyword>